<evidence type="ECO:0000256" key="2">
    <source>
        <dbReference type="SAM" id="Phobius"/>
    </source>
</evidence>
<proteinExistence type="inferred from homology"/>
<name>A0A8H7ADA5_9EURO</name>
<evidence type="ECO:0008006" key="5">
    <source>
        <dbReference type="Google" id="ProtNLM"/>
    </source>
</evidence>
<dbReference type="Proteomes" id="UP000606974">
    <property type="component" value="Unassembled WGS sequence"/>
</dbReference>
<reference evidence="3" key="1">
    <citation type="submission" date="2020-02" db="EMBL/GenBank/DDBJ databases">
        <authorList>
            <person name="Palmer J.M."/>
        </authorList>
    </citation>
    <scope>NUCLEOTIDE SEQUENCE</scope>
    <source>
        <strain evidence="3">EPUS1.4</strain>
        <tissue evidence="3">Thallus</tissue>
    </source>
</reference>
<protein>
    <recommendedName>
        <fullName evidence="5">Tat pathway signal sequence</fullName>
    </recommendedName>
</protein>
<dbReference type="OrthoDB" id="3687641at2759"/>
<feature type="transmembrane region" description="Helical" evidence="2">
    <location>
        <begin position="49"/>
        <end position="70"/>
    </location>
</feature>
<evidence type="ECO:0000256" key="1">
    <source>
        <dbReference type="ARBA" id="ARBA00035112"/>
    </source>
</evidence>
<comment type="similarity">
    <text evidence="1">Belongs to the ustYa family.</text>
</comment>
<dbReference type="PANTHER" id="PTHR33365">
    <property type="entry name" value="YALI0B05434P"/>
    <property type="match status" value="1"/>
</dbReference>
<keyword evidence="2" id="KW-0812">Transmembrane</keyword>
<dbReference type="GO" id="GO:0043386">
    <property type="term" value="P:mycotoxin biosynthetic process"/>
    <property type="evidence" value="ECO:0007669"/>
    <property type="project" value="InterPro"/>
</dbReference>
<evidence type="ECO:0000313" key="4">
    <source>
        <dbReference type="Proteomes" id="UP000606974"/>
    </source>
</evidence>
<dbReference type="Pfam" id="PF11807">
    <property type="entry name" value="UstYa"/>
    <property type="match status" value="1"/>
</dbReference>
<keyword evidence="2" id="KW-1133">Transmembrane helix</keyword>
<dbReference type="InterPro" id="IPR021765">
    <property type="entry name" value="UstYa-like"/>
</dbReference>
<sequence>MNTDVPPSSEGNFHRFSVDVEHEDYEKNGLLGLRSARAKPVKRWIPDSWFNIMVGLNAGLSLFLALGFFLQARDSNSPTPPYSLLREAGVVRYVNSQYKPMKEFRSSNPEVDEAWDSWLREHDHLVLIPKEKAISAGLPESVDAFLDPGYVAYSLGVYHQMHCLNRIRKTFDAARWFPNDTAEKIEFHRDHCFDMIRQSLLCHGDISMIYWWNRNYSYVDEAGARHYTEEYLQKSPEERVVGTFAMWDTPVQCRDLDPINNWAKAHQIDDDKYGGQEID</sequence>
<evidence type="ECO:0000313" key="3">
    <source>
        <dbReference type="EMBL" id="KAF7505006.1"/>
    </source>
</evidence>
<comment type="caution">
    <text evidence="3">The sequence shown here is derived from an EMBL/GenBank/DDBJ whole genome shotgun (WGS) entry which is preliminary data.</text>
</comment>
<gene>
    <name evidence="3" type="ORF">GJ744_001527</name>
</gene>
<keyword evidence="4" id="KW-1185">Reference proteome</keyword>
<dbReference type="EMBL" id="JAACFV010000121">
    <property type="protein sequence ID" value="KAF7505006.1"/>
    <property type="molecule type" value="Genomic_DNA"/>
</dbReference>
<organism evidence="3 4">
    <name type="scientific">Endocarpon pusillum</name>
    <dbReference type="NCBI Taxonomy" id="364733"/>
    <lineage>
        <taxon>Eukaryota</taxon>
        <taxon>Fungi</taxon>
        <taxon>Dikarya</taxon>
        <taxon>Ascomycota</taxon>
        <taxon>Pezizomycotina</taxon>
        <taxon>Eurotiomycetes</taxon>
        <taxon>Chaetothyriomycetidae</taxon>
        <taxon>Verrucariales</taxon>
        <taxon>Verrucariaceae</taxon>
        <taxon>Endocarpon</taxon>
    </lineage>
</organism>
<dbReference type="PANTHER" id="PTHR33365:SF13">
    <property type="entry name" value="TAT PATHWAY SIGNAL SEQUENCE"/>
    <property type="match status" value="1"/>
</dbReference>
<dbReference type="AlphaFoldDB" id="A0A8H7ADA5"/>
<accession>A0A8H7ADA5</accession>
<keyword evidence="2" id="KW-0472">Membrane</keyword>